<dbReference type="EMBL" id="QYYG01000006">
    <property type="protein sequence ID" value="RJF54342.1"/>
    <property type="molecule type" value="Genomic_DNA"/>
</dbReference>
<dbReference type="InterPro" id="IPR011008">
    <property type="entry name" value="Dimeric_a/b-barrel"/>
</dbReference>
<protein>
    <submittedName>
        <fullName evidence="3">DUF1330 domain-containing protein</fullName>
    </submittedName>
</protein>
<dbReference type="Gene3D" id="3.30.70.100">
    <property type="match status" value="1"/>
</dbReference>
<sequence>MIRKIILAFLIAFTGVSSALAVTPAYYVAEFQPTDREAIKPYSAQVESTFRPYGGRFIVRGGQPNIKEGFGAQGRLVIIKFDSLKQAQDWYNSPEYQNIIPIRHRSGNSRTYIVEGLPVQEPDKP</sequence>
<dbReference type="Proteomes" id="UP000284338">
    <property type="component" value="Unassembled WGS sequence"/>
</dbReference>
<dbReference type="RefSeq" id="WP_119804900.1">
    <property type="nucleotide sequence ID" value="NZ_QYYG01000006.1"/>
</dbReference>
<dbReference type="InterPro" id="IPR010753">
    <property type="entry name" value="DUF1330"/>
</dbReference>
<evidence type="ECO:0000313" key="4">
    <source>
        <dbReference type="Proteomes" id="UP000284338"/>
    </source>
</evidence>
<gene>
    <name evidence="3" type="ORF">D4100_17775</name>
</gene>
<comment type="caution">
    <text evidence="3">The sequence shown here is derived from an EMBL/GenBank/DDBJ whole genome shotgun (WGS) entry which is preliminary data.</text>
</comment>
<proteinExistence type="predicted"/>
<evidence type="ECO:0000313" key="3">
    <source>
        <dbReference type="EMBL" id="RJF54342.1"/>
    </source>
</evidence>
<dbReference type="PANTHER" id="PTHR41521">
    <property type="match status" value="1"/>
</dbReference>
<name>A0AA92X5Q0_9GAMM</name>
<keyword evidence="1" id="KW-0732">Signal</keyword>
<organism evidence="3 4">
    <name type="scientific">Serratia inhibens</name>
    <dbReference type="NCBI Taxonomy" id="2338073"/>
    <lineage>
        <taxon>Bacteria</taxon>
        <taxon>Pseudomonadati</taxon>
        <taxon>Pseudomonadota</taxon>
        <taxon>Gammaproteobacteria</taxon>
        <taxon>Enterobacterales</taxon>
        <taxon>Yersiniaceae</taxon>
        <taxon>Serratia</taxon>
    </lineage>
</organism>
<dbReference type="AlphaFoldDB" id="A0AA92X5Q0"/>
<dbReference type="Pfam" id="PF07045">
    <property type="entry name" value="DUF1330"/>
    <property type="match status" value="1"/>
</dbReference>
<dbReference type="PANTHER" id="PTHR41521:SF4">
    <property type="entry name" value="BLR0684 PROTEIN"/>
    <property type="match status" value="1"/>
</dbReference>
<feature type="domain" description="DUF1330" evidence="2">
    <location>
        <begin position="24"/>
        <end position="117"/>
    </location>
</feature>
<reference evidence="3 4" key="1">
    <citation type="submission" date="2018-09" db="EMBL/GenBank/DDBJ databases">
        <title>Draft genome of a novel serratia sp. strain with antifungal activity.</title>
        <authorList>
            <person name="Dichmann S.I."/>
            <person name="Park B.P."/>
            <person name="Pathiraja D."/>
            <person name="Choi I.-G."/>
            <person name="Stougaard P."/>
            <person name="Hennessy R.C."/>
        </authorList>
    </citation>
    <scope>NUCLEOTIDE SEQUENCE [LARGE SCALE GENOMIC DNA]</scope>
    <source>
        <strain evidence="3 4">S40</strain>
    </source>
</reference>
<evidence type="ECO:0000259" key="2">
    <source>
        <dbReference type="Pfam" id="PF07045"/>
    </source>
</evidence>
<feature type="chain" id="PRO_5041639498" evidence="1">
    <location>
        <begin position="22"/>
        <end position="125"/>
    </location>
</feature>
<dbReference type="SUPFAM" id="SSF54909">
    <property type="entry name" value="Dimeric alpha+beta barrel"/>
    <property type="match status" value="1"/>
</dbReference>
<accession>A0AA92X5Q0</accession>
<keyword evidence="4" id="KW-1185">Reference proteome</keyword>
<evidence type="ECO:0000256" key="1">
    <source>
        <dbReference type="SAM" id="SignalP"/>
    </source>
</evidence>
<feature type="signal peptide" evidence="1">
    <location>
        <begin position="1"/>
        <end position="21"/>
    </location>
</feature>